<evidence type="ECO:0000313" key="2">
    <source>
        <dbReference type="EMBL" id="MBW0497404.1"/>
    </source>
</evidence>
<reference evidence="2" key="1">
    <citation type="submission" date="2021-03" db="EMBL/GenBank/DDBJ databases">
        <title>Draft genome sequence of rust myrtle Austropuccinia psidii MF-1, a brazilian biotype.</title>
        <authorList>
            <person name="Quecine M.C."/>
            <person name="Pachon D.M.R."/>
            <person name="Bonatelli M.L."/>
            <person name="Correr F.H."/>
            <person name="Franceschini L.M."/>
            <person name="Leite T.F."/>
            <person name="Margarido G.R.A."/>
            <person name="Almeida C.A."/>
            <person name="Ferrarezi J.A."/>
            <person name="Labate C.A."/>
        </authorList>
    </citation>
    <scope>NUCLEOTIDE SEQUENCE</scope>
    <source>
        <strain evidence="2">MF-1</strain>
    </source>
</reference>
<dbReference type="AlphaFoldDB" id="A0A9Q3D5T8"/>
<feature type="region of interest" description="Disordered" evidence="1">
    <location>
        <begin position="1"/>
        <end position="26"/>
    </location>
</feature>
<organism evidence="2 3">
    <name type="scientific">Austropuccinia psidii MF-1</name>
    <dbReference type="NCBI Taxonomy" id="1389203"/>
    <lineage>
        <taxon>Eukaryota</taxon>
        <taxon>Fungi</taxon>
        <taxon>Dikarya</taxon>
        <taxon>Basidiomycota</taxon>
        <taxon>Pucciniomycotina</taxon>
        <taxon>Pucciniomycetes</taxon>
        <taxon>Pucciniales</taxon>
        <taxon>Sphaerophragmiaceae</taxon>
        <taxon>Austropuccinia</taxon>
    </lineage>
</organism>
<evidence type="ECO:0000256" key="1">
    <source>
        <dbReference type="SAM" id="MobiDB-lite"/>
    </source>
</evidence>
<evidence type="ECO:0000313" key="3">
    <source>
        <dbReference type="Proteomes" id="UP000765509"/>
    </source>
</evidence>
<gene>
    <name evidence="2" type="ORF">O181_037119</name>
</gene>
<feature type="compositionally biased region" description="Polar residues" evidence="1">
    <location>
        <begin position="1"/>
        <end position="17"/>
    </location>
</feature>
<sequence length="127" mass="14302">MPSTRSGESYNPSSSSQKRYRHDYCRSQSVTEGQGSVIESQVDKLCQYEADNTVLPSNIADKATRSLSGYLERHPEGLQQCLTAQTLPEPRRSVEKCMNSHQTVRKSLGHPKTCSLLNGWHPFMEKT</sequence>
<name>A0A9Q3D5T8_9BASI</name>
<accession>A0A9Q3D5T8</accession>
<keyword evidence="3" id="KW-1185">Reference proteome</keyword>
<dbReference type="Proteomes" id="UP000765509">
    <property type="component" value="Unassembled WGS sequence"/>
</dbReference>
<dbReference type="EMBL" id="AVOT02014165">
    <property type="protein sequence ID" value="MBW0497404.1"/>
    <property type="molecule type" value="Genomic_DNA"/>
</dbReference>
<proteinExistence type="predicted"/>
<comment type="caution">
    <text evidence="2">The sequence shown here is derived from an EMBL/GenBank/DDBJ whole genome shotgun (WGS) entry which is preliminary data.</text>
</comment>
<protein>
    <submittedName>
        <fullName evidence="2">Uncharacterized protein</fullName>
    </submittedName>
</protein>